<dbReference type="RefSeq" id="WP_271350705.1">
    <property type="nucleotide sequence ID" value="NZ_JAQJVI010000010.1"/>
</dbReference>
<dbReference type="Proteomes" id="UP001212337">
    <property type="component" value="Unassembled WGS sequence"/>
</dbReference>
<dbReference type="EMBL" id="JAQJVI010000010">
    <property type="protein sequence ID" value="MDA7022278.1"/>
    <property type="molecule type" value="Genomic_DNA"/>
</dbReference>
<accession>A0ABT4WQF1</accession>
<reference evidence="1 2" key="1">
    <citation type="submission" date="2023-01" db="EMBL/GenBank/DDBJ databases">
        <title>Effects of deletion of Siderophore biosynthase gene in Pseudomonas fragi on quorum sensing and spoliage ability.</title>
        <authorList>
            <person name="Cui F."/>
            <person name="Wang D."/>
            <person name="Liu J."/>
            <person name="Wang Q."/>
            <person name="Li T."/>
            <person name="Li J."/>
        </authorList>
    </citation>
    <scope>NUCLEOTIDE SEQUENCE [LARGE SCALE GENOMIC DNA]</scope>
    <source>
        <strain evidence="1 2">MS-10</strain>
    </source>
</reference>
<sequence length="99" mass="10979">MATLILKGRVIEPEGFKYPEALIRLVADPWLDTLVEQSAAIGSAHINDKQFTGYVCIPSNQMPMLVSAADRLLCIELNGAPLRYRKALIKELHLSTSLE</sequence>
<keyword evidence="2" id="KW-1185">Reference proteome</keyword>
<proteinExistence type="predicted"/>
<gene>
    <name evidence="1" type="ORF">PI499_10325</name>
</gene>
<protein>
    <submittedName>
        <fullName evidence="1">Uncharacterized protein</fullName>
    </submittedName>
</protein>
<evidence type="ECO:0000313" key="1">
    <source>
        <dbReference type="EMBL" id="MDA7022278.1"/>
    </source>
</evidence>
<evidence type="ECO:0000313" key="2">
    <source>
        <dbReference type="Proteomes" id="UP001212337"/>
    </source>
</evidence>
<comment type="caution">
    <text evidence="1">The sequence shown here is derived from an EMBL/GenBank/DDBJ whole genome shotgun (WGS) entry which is preliminary data.</text>
</comment>
<name>A0ABT4WQF1_PSEFR</name>
<organism evidence="1 2">
    <name type="scientific">Pseudomonas fragi</name>
    <dbReference type="NCBI Taxonomy" id="296"/>
    <lineage>
        <taxon>Bacteria</taxon>
        <taxon>Pseudomonadati</taxon>
        <taxon>Pseudomonadota</taxon>
        <taxon>Gammaproteobacteria</taxon>
        <taxon>Pseudomonadales</taxon>
        <taxon>Pseudomonadaceae</taxon>
        <taxon>Pseudomonas</taxon>
    </lineage>
</organism>